<dbReference type="GO" id="GO:0042597">
    <property type="term" value="C:periplasmic space"/>
    <property type="evidence" value="ECO:0007669"/>
    <property type="project" value="UniProtKB-SubCell"/>
</dbReference>
<comment type="caution">
    <text evidence="3">The sequence shown here is derived from an EMBL/GenBank/DDBJ whole genome shotgun (WGS) entry which is preliminary data.</text>
</comment>
<keyword evidence="2" id="KW-0574">Periplasm</keyword>
<reference evidence="3" key="2">
    <citation type="submission" date="2019-08" db="EMBL/GenBank/DDBJ databases">
        <title>Investigation of anaerobic lignin degradation for improved lignocellulosic biofuels.</title>
        <authorList>
            <person name="Deangelis K.PhD."/>
        </authorList>
    </citation>
    <scope>NUCLEOTIDE SEQUENCE [LARGE SCALE GENOMIC DNA]</scope>
    <source>
        <strain evidence="3">128R</strain>
    </source>
</reference>
<gene>
    <name evidence="3" type="ORF">FHU10_0985</name>
</gene>
<feature type="chain" id="PRO_5022265566" description="Zinc resistance-associated protein" evidence="2">
    <location>
        <begin position="27"/>
        <end position="153"/>
    </location>
</feature>
<dbReference type="InterPro" id="IPR025961">
    <property type="entry name" value="Metal_resist"/>
</dbReference>
<evidence type="ECO:0000256" key="1">
    <source>
        <dbReference type="ARBA" id="ARBA00044945"/>
    </source>
</evidence>
<dbReference type="Pfam" id="PF13801">
    <property type="entry name" value="Metal_resist"/>
    <property type="match status" value="1"/>
</dbReference>
<accession>A0A542D7F7</accession>
<dbReference type="OrthoDB" id="6572911at2"/>
<evidence type="ECO:0000313" key="3">
    <source>
        <dbReference type="EMBL" id="TVZ68534.1"/>
    </source>
</evidence>
<comment type="subcellular location">
    <subcellularLocation>
        <location evidence="2">Periplasm</location>
    </subcellularLocation>
</comment>
<protein>
    <recommendedName>
        <fullName evidence="2">Zinc resistance-associated protein</fullName>
    </recommendedName>
</protein>
<evidence type="ECO:0000256" key="2">
    <source>
        <dbReference type="RuleBase" id="RU366051"/>
    </source>
</evidence>
<organism evidence="3">
    <name type="scientific">Serratia fonticola</name>
    <dbReference type="NCBI Taxonomy" id="47917"/>
    <lineage>
        <taxon>Bacteria</taxon>
        <taxon>Pseudomonadati</taxon>
        <taxon>Pseudomonadota</taxon>
        <taxon>Gammaproteobacteria</taxon>
        <taxon>Enterobacterales</taxon>
        <taxon>Yersiniaceae</taxon>
        <taxon>Serratia</taxon>
    </lineage>
</organism>
<comment type="similarity">
    <text evidence="1 2">Belongs to the ZraP family.</text>
</comment>
<comment type="function">
    <text evidence="2">Part of the Zra signaling pathway, an envelope stress response (ESR) system composed of the periplasmic accessory protein ZraP, the histidine kinase ZraS and the transcriptional regulator ZraR. The ZraPSR system contributes to antibiotic resistance and is important for membrane integrity in the presence of membrane-targeting biocides. ZraP acts as a modulator which has both a regulatory and a chaperone function. The zinc-bound form of ZraP modulates the response of the ZraPSR system by inhibiting the expression of the zra genes, probably by interacting with ZraS.</text>
</comment>
<dbReference type="EMBL" id="VISQ01000001">
    <property type="protein sequence ID" value="TVZ68534.1"/>
    <property type="molecule type" value="Genomic_DNA"/>
</dbReference>
<sequence length="153" mass="16603">MMRNKTPLVALLSITLLTGLGNVAMAQNGYHGQNRANPQGINQGLGYQPGYRANLTAEQQAISQKAFDAFQLKTADIRQQLISKNYEYQALLTSKPLDEQKVLAVSKEITALRDNMYQQRVALDTELAKAGIPAMGHRGGMGGAGMHSGRGCR</sequence>
<keyword evidence="2" id="KW-0732">Signal</keyword>
<keyword evidence="2" id="KW-0862">Zinc</keyword>
<proteinExistence type="inferred from homology"/>
<name>A0A542D7F7_SERFO</name>
<dbReference type="Gene3D" id="1.20.120.1490">
    <property type="match status" value="1"/>
</dbReference>
<feature type="signal peptide" evidence="2">
    <location>
        <begin position="1"/>
        <end position="26"/>
    </location>
</feature>
<dbReference type="AlphaFoldDB" id="A0A542D7F7"/>
<reference evidence="3" key="1">
    <citation type="submission" date="2019-06" db="EMBL/GenBank/DDBJ databases">
        <authorList>
            <person name="Deangelis K."/>
            <person name="Huntemann M."/>
            <person name="Clum A."/>
            <person name="Pillay M."/>
            <person name="Palaniappan K."/>
            <person name="Varghese N."/>
            <person name="Mikhailova N."/>
            <person name="Stamatis D."/>
            <person name="Reddy T."/>
            <person name="Daum C."/>
            <person name="Shapiro N."/>
            <person name="Ivanova N."/>
            <person name="Kyrpides N."/>
            <person name="Woyke T."/>
        </authorList>
    </citation>
    <scope>NUCLEOTIDE SEQUENCE [LARGE SCALE GENOMIC DNA]</scope>
    <source>
        <strain evidence="3">128R</strain>
    </source>
</reference>